<dbReference type="InterPro" id="IPR035976">
    <property type="entry name" value="Sushi/SCR/CCP_sf"/>
</dbReference>
<feature type="disulfide bond" evidence="4">
    <location>
        <begin position="676"/>
        <end position="719"/>
    </location>
</feature>
<feature type="domain" description="Sushi" evidence="5">
    <location>
        <begin position="64"/>
        <end position="124"/>
    </location>
</feature>
<dbReference type="PROSITE" id="PS50923">
    <property type="entry name" value="SUSHI"/>
    <property type="match status" value="16"/>
</dbReference>
<evidence type="ECO:0000256" key="4">
    <source>
        <dbReference type="PROSITE-ProRule" id="PRU00302"/>
    </source>
</evidence>
<feature type="domain" description="Sushi" evidence="5">
    <location>
        <begin position="982"/>
        <end position="1040"/>
    </location>
</feature>
<evidence type="ECO:0000256" key="1">
    <source>
        <dbReference type="ARBA" id="ARBA00022659"/>
    </source>
</evidence>
<proteinExistence type="predicted"/>
<feature type="domain" description="Sushi" evidence="5">
    <location>
        <begin position="1"/>
        <end position="63"/>
    </location>
</feature>
<keyword evidence="7" id="KW-1185">Reference proteome</keyword>
<evidence type="ECO:0000256" key="3">
    <source>
        <dbReference type="ARBA" id="ARBA00023157"/>
    </source>
</evidence>
<dbReference type="FunFam" id="2.10.70.10:FF:000060">
    <property type="entry name" value="Complement inhibitory factor H"/>
    <property type="match status" value="1"/>
</dbReference>
<feature type="non-terminal residue" evidence="6">
    <location>
        <position position="1"/>
    </location>
</feature>
<gene>
    <name evidence="6" type="primary">Cfh</name>
    <name evidence="6" type="ORF">CRYSOU_R03786</name>
</gene>
<dbReference type="PANTHER" id="PTHR45785">
    <property type="entry name" value="COMPLEMENT FACTOR H-RELATED"/>
    <property type="match status" value="1"/>
</dbReference>
<reference evidence="6 7" key="1">
    <citation type="submission" date="2019-09" db="EMBL/GenBank/DDBJ databases">
        <title>Bird 10,000 Genomes (B10K) Project - Family phase.</title>
        <authorList>
            <person name="Zhang G."/>
        </authorList>
    </citation>
    <scope>NUCLEOTIDE SEQUENCE [LARGE SCALE GENOMIC DNA]</scope>
    <source>
        <strain evidence="6">B10K-MSB-42743</strain>
        <tissue evidence="6">Heart</tissue>
    </source>
</reference>
<dbReference type="SUPFAM" id="SSF57535">
    <property type="entry name" value="Complement control module/SCR domain"/>
    <property type="match status" value="20"/>
</dbReference>
<dbReference type="SMART" id="SM00032">
    <property type="entry name" value="CCP"/>
    <property type="match status" value="20"/>
</dbReference>
<dbReference type="Proteomes" id="UP000545332">
    <property type="component" value="Unassembled WGS sequence"/>
</dbReference>
<feature type="disulfide bond" evidence="4">
    <location>
        <begin position="95"/>
        <end position="122"/>
    </location>
</feature>
<dbReference type="CDD" id="cd00033">
    <property type="entry name" value="CCP"/>
    <property type="match status" value="14"/>
</dbReference>
<feature type="domain" description="Sushi" evidence="5">
    <location>
        <begin position="674"/>
        <end position="732"/>
    </location>
</feature>
<dbReference type="InterPro" id="IPR051503">
    <property type="entry name" value="ComplSys_Reg/VirEntry_Med"/>
</dbReference>
<dbReference type="OrthoDB" id="10051774at2759"/>
<feature type="domain" description="Sushi" evidence="5">
    <location>
        <begin position="492"/>
        <end position="552"/>
    </location>
</feature>
<feature type="disulfide bond" evidence="4">
    <location>
        <begin position="615"/>
        <end position="658"/>
    </location>
</feature>
<keyword evidence="2" id="KW-0732">Signal</keyword>
<accession>A0A7K4JVG7</accession>
<comment type="caution">
    <text evidence="4">Lacks conserved residue(s) required for the propagation of feature annotation.</text>
</comment>
<comment type="caution">
    <text evidence="6">The sequence shown here is derived from an EMBL/GenBank/DDBJ whole genome shotgun (WGS) entry which is preliminary data.</text>
</comment>
<dbReference type="InterPro" id="IPR000436">
    <property type="entry name" value="Sushi_SCR_CCP_dom"/>
</dbReference>
<feature type="domain" description="Sushi" evidence="5">
    <location>
        <begin position="553"/>
        <end position="610"/>
    </location>
</feature>
<feature type="domain" description="Sushi" evidence="5">
    <location>
        <begin position="613"/>
        <end position="671"/>
    </location>
</feature>
<protein>
    <submittedName>
        <fullName evidence="6">CFAH factor</fullName>
    </submittedName>
</protein>
<feature type="disulfide bond" evidence="4">
    <location>
        <begin position="1043"/>
        <end position="1086"/>
    </location>
</feature>
<dbReference type="EMBL" id="VWPX01000010">
    <property type="protein sequence ID" value="NWI08044.1"/>
    <property type="molecule type" value="Genomic_DNA"/>
</dbReference>
<feature type="domain" description="Sushi" evidence="5">
    <location>
        <begin position="796"/>
        <end position="853"/>
    </location>
</feature>
<feature type="disulfide bond" evidence="4">
    <location>
        <begin position="925"/>
        <end position="968"/>
    </location>
</feature>
<name>A0A7K4JVG7_9AVES</name>
<feature type="non-terminal residue" evidence="6">
    <location>
        <position position="1297"/>
    </location>
</feature>
<dbReference type="Pfam" id="PF00084">
    <property type="entry name" value="Sushi"/>
    <property type="match status" value="18"/>
</dbReference>
<organism evidence="6 7">
    <name type="scientific">Crypturellus soui</name>
    <dbReference type="NCBI Taxonomy" id="458187"/>
    <lineage>
        <taxon>Eukaryota</taxon>
        <taxon>Metazoa</taxon>
        <taxon>Chordata</taxon>
        <taxon>Craniata</taxon>
        <taxon>Vertebrata</taxon>
        <taxon>Euteleostomi</taxon>
        <taxon>Archelosauria</taxon>
        <taxon>Archosauria</taxon>
        <taxon>Dinosauria</taxon>
        <taxon>Saurischia</taxon>
        <taxon>Theropoda</taxon>
        <taxon>Coelurosauria</taxon>
        <taxon>Aves</taxon>
        <taxon>Palaeognathae</taxon>
        <taxon>Tinamiformes</taxon>
        <taxon>Tinamidae</taxon>
        <taxon>Crypturellus</taxon>
    </lineage>
</organism>
<feature type="domain" description="Sushi" evidence="5">
    <location>
        <begin position="247"/>
        <end position="306"/>
    </location>
</feature>
<feature type="domain" description="Sushi" evidence="5">
    <location>
        <begin position="923"/>
        <end position="981"/>
    </location>
</feature>
<feature type="domain" description="Sushi" evidence="5">
    <location>
        <begin position="373"/>
        <end position="431"/>
    </location>
</feature>
<evidence type="ECO:0000256" key="2">
    <source>
        <dbReference type="ARBA" id="ARBA00022729"/>
    </source>
</evidence>
<keyword evidence="1 4" id="KW-0768">Sushi</keyword>
<dbReference type="PANTHER" id="PTHR45785:SF7">
    <property type="entry name" value="COMPLEMENT FACTOR H"/>
    <property type="match status" value="1"/>
</dbReference>
<dbReference type="FunFam" id="2.10.70.10:FF:000026">
    <property type="entry name" value="Complement inhibitory factor H"/>
    <property type="match status" value="2"/>
</dbReference>
<feature type="disulfide bond" evidence="4">
    <location>
        <begin position="375"/>
        <end position="418"/>
    </location>
</feature>
<feature type="domain" description="Sushi" evidence="5">
    <location>
        <begin position="190"/>
        <end position="246"/>
    </location>
</feature>
<evidence type="ECO:0000259" key="5">
    <source>
        <dbReference type="PROSITE" id="PS50923"/>
    </source>
</evidence>
<feature type="domain" description="Sushi" evidence="5">
    <location>
        <begin position="862"/>
        <end position="922"/>
    </location>
</feature>
<keyword evidence="3 4" id="KW-1015">Disulfide bond</keyword>
<dbReference type="Gene3D" id="2.10.70.10">
    <property type="entry name" value="Complement Module, domain 1"/>
    <property type="match status" value="21"/>
</dbReference>
<feature type="disulfide bond" evidence="4">
    <location>
        <begin position="160"/>
        <end position="187"/>
    </location>
</feature>
<feature type="domain" description="Sushi" evidence="5">
    <location>
        <begin position="1041"/>
        <end position="1099"/>
    </location>
</feature>
<feature type="disulfide bond" evidence="4">
    <location>
        <begin position="1105"/>
        <end position="1148"/>
    </location>
</feature>
<feature type="domain" description="Sushi" evidence="5">
    <location>
        <begin position="1103"/>
        <end position="1161"/>
    </location>
</feature>
<sequence>ACEEPPPRRVKELPIETLDKPPYSHGTQVTYKCRPGYIKVGRIVLECINGAWEQPFQWTECRPKPCGHPGDIPFGSFELTDGNEFVFGARVEYRCDEGYQMLSLKNYRECQADGWSNNVPHCEVAKCLPVQAPANGRIIVTGVFELDQEFSFGQVVKFECNENYKLVGSKEVHCSSNGKWSSDVPQCQETSCDRPEIQHGYVESPKASYKKSERLRYSCNKGYRYGDRAEAECTEFGWTPTPYCTEILCPPPRIPNGNFRPREDVYREGDEITIQCNSGYHFKVVTGQNTAQCTKTGWVPSPECVTKPCDYPVIENGEISEALRLNAHIYFPMGIGQQVDYHCHDGYSTPNGRTWVRIRCSTMGWWPEPDCHKICRVTRLENGAFLSRQKYVYKENERAKYSCSADYAPENQHGEVTCTKNDWSPPPKCIRKNTCRHLEFENGYFTVRKATFHLQEKTTYRCLDNYVTAERQETGLTVCQENGWTPPPKCLRPCKAPLYENVNYHRNRRVFLPGDTLEYTCADGYQTAINMTAGIARCNADGEWIPEPQCLAIKCEMPILPKEVVSPEAGVYLNGDVVEFACAADHVRVGPFSAQCYYFGWFPSPPICKADPKDCSPPPEVVNGSIIGDLEEQYRHGDITEYECSDNFKMVGSKEIECVDGQWSSLPSCIENKTPCGSPPSGPNVIHSPQIGAQFSHGAEVTYKCKRRTESYGQKKIKCLNGEWKPLPFCGDPSQKCAYPLDIEIMNTEDVPWPNKETEVHKVIWYRCKPNGSKIRKAACIFGKWSPEIECSGKFLLCPPPPQLPGAQQMPVERNYKNGSKVTFSCLKNFQLDGVNEITCIDGKWQSPPRCIERPCLPPQSIECAEDPRLENPSLRVEKEGKTTYLAGAKFKYVPRSGFILDGQSEITCSMGTWTSTPTCTEMSCGRFPTVDNAQIEGRNKKTYEPGETIRYQCDAGFLTVGNPEIICRAGNWTAPPSCEDVACRAPPAVHGASVASSLAERYLPGARVQYECETNFQIVGENYIICTNGQWSQPPTCRDLKCDPPPEIAGGKVQGVKKSKYMPGERAQYQCWQGFQMTGDSTVACENGTWTKRPKCTGRRDEKCGPPPVIENGDLLSFPLQEYASGSTVVYKCPNLYVLEGSPTIRCVGGQWTNPPVCLVACTASEEDMNRNNIELRWTTRNKLYSASGDVIEFECKIGYEPDPASSPFRVPCVEGTLDYPHCKPGRTCTVHEREMEKNNIKLASSQSQHSTFLAREYIYFECRRWWQSKTSRDEEFKVQCLDGVFKYPRCQSKCV</sequence>
<evidence type="ECO:0000313" key="6">
    <source>
        <dbReference type="EMBL" id="NWI08044.1"/>
    </source>
</evidence>
<feature type="domain" description="Sushi" evidence="5">
    <location>
        <begin position="125"/>
        <end position="189"/>
    </location>
</feature>
<evidence type="ECO:0000313" key="7">
    <source>
        <dbReference type="Proteomes" id="UP000545332"/>
    </source>
</evidence>
<feature type="disulfide bond" evidence="4">
    <location>
        <begin position="984"/>
        <end position="1027"/>
    </location>
</feature>